<accession>U9TA43</accession>
<gene>
    <name evidence="1" type="ORF">GLOINDRAFT_327226</name>
</gene>
<proteinExistence type="predicted"/>
<organism evidence="1">
    <name type="scientific">Rhizophagus irregularis (strain DAOM 181602 / DAOM 197198 / MUCL 43194)</name>
    <name type="common">Arbuscular mycorrhizal fungus</name>
    <name type="synonym">Glomus intraradices</name>
    <dbReference type="NCBI Taxonomy" id="747089"/>
    <lineage>
        <taxon>Eukaryota</taxon>
        <taxon>Fungi</taxon>
        <taxon>Fungi incertae sedis</taxon>
        <taxon>Mucoromycota</taxon>
        <taxon>Glomeromycotina</taxon>
        <taxon>Glomeromycetes</taxon>
        <taxon>Glomerales</taxon>
        <taxon>Glomeraceae</taxon>
        <taxon>Rhizophagus</taxon>
    </lineage>
</organism>
<sequence>MDGVTGLDGDSLATFELIRLTIKKIQYCIYQKTNGKCIDSNQVTLLHGIRFKVRPPNIPILLKIRGPRQLALKILRKKKGFEAVNDICHIIGEWYNIVLECYNDGLAEDRKFDSFINSTGQLHKLHRSLRLLQIAPDQPEDFGDHLKNA</sequence>
<dbReference type="HOGENOM" id="CLU_1750668_0_0_1"/>
<dbReference type="VEuPathDB" id="FungiDB:RhiirFUN_017880"/>
<evidence type="ECO:0000313" key="1">
    <source>
        <dbReference type="EMBL" id="ESA03198.1"/>
    </source>
</evidence>
<name>U9TA43_RHIID</name>
<reference evidence="1" key="1">
    <citation type="submission" date="2013-07" db="EMBL/GenBank/DDBJ databases">
        <title>The genome of an arbuscular mycorrhizal fungus provides insights into the evolution of the oldest plant symbiosis.</title>
        <authorList>
            <consortium name="DOE Joint Genome Institute"/>
            <person name="Tisserant E."/>
            <person name="Malbreil M."/>
            <person name="Kuo A."/>
            <person name="Kohler A."/>
            <person name="Symeonidi A."/>
            <person name="Balestrini R."/>
            <person name="Charron P."/>
            <person name="Duensing N."/>
            <person name="Frei-dit-Frey N."/>
            <person name="Gianinazzi-Pearson V."/>
            <person name="Gilbert B."/>
            <person name="Handa Y."/>
            <person name="Hijri M."/>
            <person name="Kaul R."/>
            <person name="Kawaguchi M."/>
            <person name="Krajinski F."/>
            <person name="Lammers P."/>
            <person name="Lapierre D."/>
            <person name="Masclaux F.G."/>
            <person name="Murat C."/>
            <person name="Morin E."/>
            <person name="Ndikumana S."/>
            <person name="Pagni M."/>
            <person name="Petitpierre D."/>
            <person name="Requena N."/>
            <person name="Rosikiewicz P."/>
            <person name="Riley R."/>
            <person name="Saito K."/>
            <person name="San Clemente H."/>
            <person name="Shapiro H."/>
            <person name="van Tuinen D."/>
            <person name="Becard G."/>
            <person name="Bonfante P."/>
            <person name="Paszkowski U."/>
            <person name="Shachar-Hill Y."/>
            <person name="Young J.P."/>
            <person name="Sanders I.R."/>
            <person name="Henrissat B."/>
            <person name="Rensing S.A."/>
            <person name="Grigoriev I.V."/>
            <person name="Corradi N."/>
            <person name="Roux C."/>
            <person name="Martin F."/>
        </authorList>
    </citation>
    <scope>NUCLEOTIDE SEQUENCE</scope>
    <source>
        <strain evidence="1">DAOM 197198</strain>
    </source>
</reference>
<dbReference type="AlphaFoldDB" id="U9TA43"/>
<dbReference type="EMBL" id="KI295190">
    <property type="protein sequence ID" value="ESA03198.1"/>
    <property type="molecule type" value="Genomic_DNA"/>
</dbReference>
<protein>
    <submittedName>
        <fullName evidence="1">Uncharacterized protein</fullName>
    </submittedName>
</protein>